<dbReference type="AlphaFoldDB" id="A0A4Y2EXC9"/>
<accession>A0A4Y2EXC9</accession>
<dbReference type="EMBL" id="BGPR01000711">
    <property type="protein sequence ID" value="GBM32555.1"/>
    <property type="molecule type" value="Genomic_DNA"/>
</dbReference>
<sequence>MVFIYVKTLYRCATIWLEKIFDSIGRVSEEYATPSCGFNEKRKSRKLKRLLCLFDYLSSSPDSRESMGIAINYVSYLWKERPISFRKNCNKCNQRE</sequence>
<organism evidence="1 2">
    <name type="scientific">Araneus ventricosus</name>
    <name type="common">Orbweaver spider</name>
    <name type="synonym">Epeira ventricosa</name>
    <dbReference type="NCBI Taxonomy" id="182803"/>
    <lineage>
        <taxon>Eukaryota</taxon>
        <taxon>Metazoa</taxon>
        <taxon>Ecdysozoa</taxon>
        <taxon>Arthropoda</taxon>
        <taxon>Chelicerata</taxon>
        <taxon>Arachnida</taxon>
        <taxon>Araneae</taxon>
        <taxon>Araneomorphae</taxon>
        <taxon>Entelegynae</taxon>
        <taxon>Araneoidea</taxon>
        <taxon>Araneidae</taxon>
        <taxon>Araneus</taxon>
    </lineage>
</organism>
<keyword evidence="2" id="KW-1185">Reference proteome</keyword>
<evidence type="ECO:0000313" key="1">
    <source>
        <dbReference type="EMBL" id="GBM32555.1"/>
    </source>
</evidence>
<reference evidence="1 2" key="1">
    <citation type="journal article" date="2019" name="Sci. Rep.">
        <title>Orb-weaving spider Araneus ventricosus genome elucidates the spidroin gene catalogue.</title>
        <authorList>
            <person name="Kono N."/>
            <person name="Nakamura H."/>
            <person name="Ohtoshi R."/>
            <person name="Moran D.A.P."/>
            <person name="Shinohara A."/>
            <person name="Yoshida Y."/>
            <person name="Fujiwara M."/>
            <person name="Mori M."/>
            <person name="Tomita M."/>
            <person name="Arakawa K."/>
        </authorList>
    </citation>
    <scope>NUCLEOTIDE SEQUENCE [LARGE SCALE GENOMIC DNA]</scope>
</reference>
<evidence type="ECO:0000313" key="2">
    <source>
        <dbReference type="Proteomes" id="UP000499080"/>
    </source>
</evidence>
<proteinExistence type="predicted"/>
<name>A0A4Y2EXC9_ARAVE</name>
<comment type="caution">
    <text evidence="1">The sequence shown here is derived from an EMBL/GenBank/DDBJ whole genome shotgun (WGS) entry which is preliminary data.</text>
</comment>
<gene>
    <name evidence="1" type="ORF">AVEN_187109_1</name>
</gene>
<dbReference type="Proteomes" id="UP000499080">
    <property type="component" value="Unassembled WGS sequence"/>
</dbReference>
<protein>
    <submittedName>
        <fullName evidence="1">Uncharacterized protein</fullName>
    </submittedName>
</protein>